<accession>A0A8J4AEQ3</accession>
<dbReference type="EMBL" id="BOPO01000111">
    <property type="protein sequence ID" value="GIL29984.1"/>
    <property type="molecule type" value="Genomic_DNA"/>
</dbReference>
<evidence type="ECO:0000313" key="3">
    <source>
        <dbReference type="EMBL" id="GIL29984.1"/>
    </source>
</evidence>
<keyword evidence="3" id="KW-0378">Hydrolase</keyword>
<keyword evidence="4" id="KW-1185">Reference proteome</keyword>
<proteinExistence type="predicted"/>
<feature type="chain" id="PRO_5035172731" evidence="1">
    <location>
        <begin position="27"/>
        <end position="414"/>
    </location>
</feature>
<evidence type="ECO:0000259" key="2">
    <source>
        <dbReference type="PROSITE" id="PS51662"/>
    </source>
</evidence>
<name>A0A8J4AEQ3_9ACTN</name>
<gene>
    <name evidence="3" type="ORF">NUM_52380</name>
</gene>
<dbReference type="Gene3D" id="2.120.10.30">
    <property type="entry name" value="TolB, C-terminal domain"/>
    <property type="match status" value="1"/>
</dbReference>
<dbReference type="PROSITE" id="PS51662">
    <property type="entry name" value="BP_PHYTASE"/>
    <property type="match status" value="1"/>
</dbReference>
<protein>
    <submittedName>
        <fullName evidence="3">Hydrolase</fullName>
    </submittedName>
</protein>
<dbReference type="AlphaFoldDB" id="A0A8J4AEQ3"/>
<keyword evidence="1" id="KW-0732">Signal</keyword>
<organism evidence="3 4">
    <name type="scientific">Actinocatenispora comari</name>
    <dbReference type="NCBI Taxonomy" id="2807577"/>
    <lineage>
        <taxon>Bacteria</taxon>
        <taxon>Bacillati</taxon>
        <taxon>Actinomycetota</taxon>
        <taxon>Actinomycetes</taxon>
        <taxon>Micromonosporales</taxon>
        <taxon>Micromonosporaceae</taxon>
        <taxon>Actinocatenispora</taxon>
    </lineage>
</organism>
<feature type="signal peptide" evidence="1">
    <location>
        <begin position="1"/>
        <end position="26"/>
    </location>
</feature>
<dbReference type="InterPro" id="IPR011042">
    <property type="entry name" value="6-blade_b-propeller_TolB-like"/>
</dbReference>
<feature type="domain" description="BPP" evidence="2">
    <location>
        <begin position="25"/>
        <end position="414"/>
    </location>
</feature>
<dbReference type="SUPFAM" id="SSF50956">
    <property type="entry name" value="Thermostable phytase (3-phytase)"/>
    <property type="match status" value="1"/>
</dbReference>
<evidence type="ECO:0000256" key="1">
    <source>
        <dbReference type="SAM" id="SignalP"/>
    </source>
</evidence>
<dbReference type="Pfam" id="PF02333">
    <property type="entry name" value="Phytase"/>
    <property type="match status" value="2"/>
</dbReference>
<dbReference type="Proteomes" id="UP000614996">
    <property type="component" value="Unassembled WGS sequence"/>
</dbReference>
<comment type="caution">
    <text evidence="3">The sequence shown here is derived from an EMBL/GenBank/DDBJ whole genome shotgun (WGS) entry which is preliminary data.</text>
</comment>
<sequence>MSRNRSPLIAAGCAAALALIGLVAPASGHGSVVTVTAQVETPPVFADTGGDADDPAIWLNRADPDSSLVVVAAKKAGLRVYRTDGTLVQAVPAGARPGAAAGRLNNVDIVTGIRLGGHRTDLVLASDRGSDQVRSFRIRPDRPDAPLIEVTAAGAPPVFAADQSDVDGDTTAYGLTAWQHDGHAYALVTRAGRDALALVELVGTAAGTVGYHTVRTLRLPDTFRLPDGTSWAPCEDPGEQPQAEGLVVDPRRGVLYAAQEDVGIWRLPADLSGPGTLLDRVRDYGVPAHYDAPSDECVVDGPDPGFGGNHLTADVEGLTIAGHQLIASSQGDDTFVRYSLGATNAYRGAFRVAAGTIDGSQGCDGLDGFDGALGSAFPHGLLAIQDGTDTGPDAGGREATNVKFVDRSQLRTAH</sequence>
<dbReference type="InterPro" id="IPR003431">
    <property type="entry name" value="B-propeller_Phytase"/>
</dbReference>
<evidence type="ECO:0000313" key="4">
    <source>
        <dbReference type="Proteomes" id="UP000614996"/>
    </source>
</evidence>
<dbReference type="RefSeq" id="WP_207127638.1">
    <property type="nucleotide sequence ID" value="NZ_BOPO01000111.1"/>
</dbReference>
<dbReference type="GO" id="GO:0016158">
    <property type="term" value="F:inositol hexakisphosphate 3-phosphatase activity"/>
    <property type="evidence" value="ECO:0007669"/>
    <property type="project" value="InterPro"/>
</dbReference>
<reference evidence="4" key="1">
    <citation type="journal article" date="2021" name="Int. J. Syst. Evol. Microbiol.">
        <title>Actinocatenispora comari sp. nov., an endophytic actinomycete isolated from aerial parts of Comarum salesowianum.</title>
        <authorList>
            <person name="Oyunbileg N."/>
            <person name="Iizaka Y."/>
            <person name="Hamada M."/>
            <person name="Davaapurev B.O."/>
            <person name="Fukumoto A."/>
            <person name="Tsetseg B."/>
            <person name="Kato F."/>
            <person name="Tamura T."/>
            <person name="Batkhuu J."/>
            <person name="Anzai Y."/>
        </authorList>
    </citation>
    <scope>NUCLEOTIDE SEQUENCE [LARGE SCALE GENOMIC DNA]</scope>
    <source>
        <strain evidence="4">NUM-2625</strain>
    </source>
</reference>